<evidence type="ECO:0000313" key="2">
    <source>
        <dbReference type="EMBL" id="PKV75896.1"/>
    </source>
</evidence>
<dbReference type="EMBL" id="PJMU01000001">
    <property type="protein sequence ID" value="PKV75896.1"/>
    <property type="molecule type" value="Genomic_DNA"/>
</dbReference>
<dbReference type="Proteomes" id="UP000233782">
    <property type="component" value="Unassembled WGS sequence"/>
</dbReference>
<protein>
    <submittedName>
        <fullName evidence="2">Putative ATPase</fullName>
    </submittedName>
</protein>
<dbReference type="InterPro" id="IPR003959">
    <property type="entry name" value="ATPase_AAA_core"/>
</dbReference>
<reference evidence="2 3" key="1">
    <citation type="submission" date="2017-12" db="EMBL/GenBank/DDBJ databases">
        <title>Genomic Encyclopedia of Type Strains, Phase III (KMG-III): the genomes of soil and plant-associated and newly described type strains.</title>
        <authorList>
            <person name="Whitman W."/>
        </authorList>
    </citation>
    <scope>NUCLEOTIDE SEQUENCE [LARGE SCALE GENOMIC DNA]</scope>
    <source>
        <strain evidence="2 3">LP43</strain>
    </source>
</reference>
<name>A0A2N3V2U9_9BACT</name>
<dbReference type="Gene3D" id="3.40.50.300">
    <property type="entry name" value="P-loop containing nucleotide triphosphate hydrolases"/>
    <property type="match status" value="1"/>
</dbReference>
<comment type="caution">
    <text evidence="2">The sequence shown here is derived from an EMBL/GenBank/DDBJ whole genome shotgun (WGS) entry which is preliminary data.</text>
</comment>
<dbReference type="InterPro" id="IPR014555">
    <property type="entry name" value="RecF-like"/>
</dbReference>
<dbReference type="SUPFAM" id="SSF52540">
    <property type="entry name" value="P-loop containing nucleoside triphosphate hydrolases"/>
    <property type="match status" value="1"/>
</dbReference>
<sequence length="367" mass="42010">MLIDRIYIKNFKSIRDSGDVFIKPLNILIGPNGVGKSNFISFFKLLNSISESKLPSYVAENGYADKILYFGKKKSKELAGGIIFRTIKNTNNRYDFVLKPDQANGFYFEIETGGYNRYSSGYNESWDYITLESQGEKNSGIKDHTADRFFYLGEYFRQFKIFHFHDTSSSAPLKQPSKVRDNSYLKEDGSNLPSFLYRIQQQQPSQFRLIEYAIRSIAPFFEQFDLKPDNLNQDTIFLTWKEKGSDDYFNANDLSDGTLRFIALTTLLLQAEPPKTIIIDEPELGLHPSAINKLAALIKAASFKSQIIASTQSVNLLDQFEANDIIVVDREDNQSTFKRLNSEQLQDWLSNYTIGELWEKNVIGGTP</sequence>
<accession>A0A2N3V2U9</accession>
<dbReference type="RefSeq" id="WP_101443089.1">
    <property type="nucleotide sequence ID" value="NZ_PJMU01000001.1"/>
</dbReference>
<dbReference type="AlphaFoldDB" id="A0A2N3V2U9"/>
<feature type="domain" description="ATPase AAA-type core" evidence="1">
    <location>
        <begin position="25"/>
        <end position="318"/>
    </location>
</feature>
<dbReference type="GO" id="GO:0016887">
    <property type="term" value="F:ATP hydrolysis activity"/>
    <property type="evidence" value="ECO:0007669"/>
    <property type="project" value="InterPro"/>
</dbReference>
<dbReference type="PANTHER" id="PTHR40396">
    <property type="entry name" value="ATPASE-LIKE PROTEIN"/>
    <property type="match status" value="1"/>
</dbReference>
<proteinExistence type="predicted"/>
<dbReference type="Pfam" id="PF13304">
    <property type="entry name" value="AAA_21"/>
    <property type="match status" value="1"/>
</dbReference>
<gene>
    <name evidence="2" type="ORF">BD749_0844</name>
</gene>
<keyword evidence="3" id="KW-1185">Reference proteome</keyword>
<evidence type="ECO:0000259" key="1">
    <source>
        <dbReference type="Pfam" id="PF13304"/>
    </source>
</evidence>
<dbReference type="PANTHER" id="PTHR40396:SF1">
    <property type="entry name" value="ATPASE AAA-TYPE CORE DOMAIN-CONTAINING PROTEIN"/>
    <property type="match status" value="1"/>
</dbReference>
<dbReference type="OrthoDB" id="9805802at2"/>
<organism evidence="2 3">
    <name type="scientific">Pontibacter ramchanderi</name>
    <dbReference type="NCBI Taxonomy" id="1179743"/>
    <lineage>
        <taxon>Bacteria</taxon>
        <taxon>Pseudomonadati</taxon>
        <taxon>Bacteroidota</taxon>
        <taxon>Cytophagia</taxon>
        <taxon>Cytophagales</taxon>
        <taxon>Hymenobacteraceae</taxon>
        <taxon>Pontibacter</taxon>
    </lineage>
</organism>
<evidence type="ECO:0000313" key="3">
    <source>
        <dbReference type="Proteomes" id="UP000233782"/>
    </source>
</evidence>
<dbReference type="GO" id="GO:0005524">
    <property type="term" value="F:ATP binding"/>
    <property type="evidence" value="ECO:0007669"/>
    <property type="project" value="InterPro"/>
</dbReference>
<dbReference type="InterPro" id="IPR027417">
    <property type="entry name" value="P-loop_NTPase"/>
</dbReference>
<dbReference type="PIRSF" id="PIRSF029347">
    <property type="entry name" value="RecF"/>
    <property type="match status" value="1"/>
</dbReference>